<evidence type="ECO:0000313" key="2">
    <source>
        <dbReference type="EMBL" id="SNS86857.1"/>
    </source>
</evidence>
<name>A0A239HZV7_9BACT</name>
<dbReference type="AlphaFoldDB" id="A0A239HZV7"/>
<dbReference type="PROSITE" id="PS51257">
    <property type="entry name" value="PROKAR_LIPOPROTEIN"/>
    <property type="match status" value="1"/>
</dbReference>
<evidence type="ECO:0008006" key="4">
    <source>
        <dbReference type="Google" id="ProtNLM"/>
    </source>
</evidence>
<organism evidence="2 3">
    <name type="scientific">Pontibacter ummariensis</name>
    <dbReference type="NCBI Taxonomy" id="1610492"/>
    <lineage>
        <taxon>Bacteria</taxon>
        <taxon>Pseudomonadati</taxon>
        <taxon>Bacteroidota</taxon>
        <taxon>Cytophagia</taxon>
        <taxon>Cytophagales</taxon>
        <taxon>Hymenobacteraceae</taxon>
        <taxon>Pontibacter</taxon>
    </lineage>
</organism>
<keyword evidence="3" id="KW-1185">Reference proteome</keyword>
<feature type="chain" id="PRO_5013099709" description="DUF5666 domain-containing protein" evidence="1">
    <location>
        <begin position="23"/>
        <end position="134"/>
    </location>
</feature>
<dbReference type="EMBL" id="FZOQ01000015">
    <property type="protein sequence ID" value="SNS86857.1"/>
    <property type="molecule type" value="Genomic_DNA"/>
</dbReference>
<sequence length="134" mass="14307">MGVKHIHQGLLAISLLASLWLAGCQGSTTPMGTAAGNRNGVPQRVDIRGIINTSRYDQGQVVLEVEGTPSQYSRYDRAFVLVLPTTDVVDGNGNSISLSELQRGQNVAILLRSGGEGNMVGMGVARKVWVEEDN</sequence>
<evidence type="ECO:0000256" key="1">
    <source>
        <dbReference type="SAM" id="SignalP"/>
    </source>
</evidence>
<evidence type="ECO:0000313" key="3">
    <source>
        <dbReference type="Proteomes" id="UP000198432"/>
    </source>
</evidence>
<dbReference type="Proteomes" id="UP000198432">
    <property type="component" value="Unassembled WGS sequence"/>
</dbReference>
<reference evidence="3" key="1">
    <citation type="submission" date="2017-06" db="EMBL/GenBank/DDBJ databases">
        <authorList>
            <person name="Varghese N."/>
            <person name="Submissions S."/>
        </authorList>
    </citation>
    <scope>NUCLEOTIDE SEQUENCE [LARGE SCALE GENOMIC DNA]</scope>
    <source>
        <strain evidence="3">NKM1</strain>
    </source>
</reference>
<proteinExistence type="predicted"/>
<feature type="signal peptide" evidence="1">
    <location>
        <begin position="1"/>
        <end position="22"/>
    </location>
</feature>
<keyword evidence="1" id="KW-0732">Signal</keyword>
<protein>
    <recommendedName>
        <fullName evidence="4">DUF5666 domain-containing protein</fullName>
    </recommendedName>
</protein>
<gene>
    <name evidence="2" type="ORF">SAMN06296052_11562</name>
</gene>
<accession>A0A239HZV7</accession>